<evidence type="ECO:0000256" key="1">
    <source>
        <dbReference type="ARBA" id="ARBA00004496"/>
    </source>
</evidence>
<evidence type="ECO:0000313" key="6">
    <source>
        <dbReference type="Proteomes" id="UP000007875"/>
    </source>
</evidence>
<dbReference type="GeneTree" id="ENSGT01090000263456"/>
<comment type="subcellular location">
    <subcellularLocation>
        <location evidence="1">Cytoplasm</location>
    </subcellularLocation>
</comment>
<evidence type="ECO:0000256" key="2">
    <source>
        <dbReference type="ARBA" id="ARBA00022490"/>
    </source>
</evidence>
<dbReference type="PROSITE" id="PS50898">
    <property type="entry name" value="RBD"/>
    <property type="match status" value="1"/>
</dbReference>
<dbReference type="Proteomes" id="UP000007875">
    <property type="component" value="Unassembled WGS sequence"/>
</dbReference>
<dbReference type="InterPro" id="IPR046995">
    <property type="entry name" value="RGS10/12/14-like"/>
</dbReference>
<reference evidence="6" key="1">
    <citation type="submission" date="2003-08" db="EMBL/GenBank/DDBJ databases">
        <authorList>
            <person name="Birren B."/>
            <person name="Nusbaum C."/>
            <person name="Abebe A."/>
            <person name="Abouelleil A."/>
            <person name="Adekoya E."/>
            <person name="Ait-zahra M."/>
            <person name="Allen N."/>
            <person name="Allen T."/>
            <person name="An P."/>
            <person name="Anderson M."/>
            <person name="Anderson S."/>
            <person name="Arachchi H."/>
            <person name="Armbruster J."/>
            <person name="Bachantsang P."/>
            <person name="Baldwin J."/>
            <person name="Barry A."/>
            <person name="Bayul T."/>
            <person name="Blitshsteyn B."/>
            <person name="Bloom T."/>
            <person name="Blye J."/>
            <person name="Boguslavskiy L."/>
            <person name="Borowsky M."/>
            <person name="Boukhgalter B."/>
            <person name="Brunache A."/>
            <person name="Butler J."/>
            <person name="Calixte N."/>
            <person name="Calvo S."/>
            <person name="Camarata J."/>
            <person name="Campo K."/>
            <person name="Chang J."/>
            <person name="Cheshatsang Y."/>
            <person name="Citroen M."/>
            <person name="Collymore A."/>
            <person name="Considine T."/>
            <person name="Cook A."/>
            <person name="Cooke P."/>
            <person name="Corum B."/>
            <person name="Cuomo C."/>
            <person name="David R."/>
            <person name="Dawoe T."/>
            <person name="Degray S."/>
            <person name="Dodge S."/>
            <person name="Dooley K."/>
            <person name="Dorje P."/>
            <person name="Dorjee K."/>
            <person name="Dorris L."/>
            <person name="Duffey N."/>
            <person name="Dupes A."/>
            <person name="Elkins T."/>
            <person name="Engels R."/>
            <person name="Erickson J."/>
            <person name="Farina A."/>
            <person name="Faro S."/>
            <person name="Ferreira P."/>
            <person name="Fischer H."/>
            <person name="Fitzgerald M."/>
            <person name="Foley K."/>
            <person name="Gage D."/>
            <person name="Galagan J."/>
            <person name="Gearin G."/>
            <person name="Gnerre S."/>
            <person name="Gnirke A."/>
            <person name="Goyette A."/>
            <person name="Graham J."/>
            <person name="Grandbois E."/>
            <person name="Gyaltsen K."/>
            <person name="Hafez N."/>
            <person name="Hagopian D."/>
            <person name="Hagos B."/>
            <person name="Hall J."/>
            <person name="Hatcher B."/>
            <person name="Heller A."/>
            <person name="Higgins H."/>
            <person name="Honan T."/>
            <person name="Horn A."/>
            <person name="Houde N."/>
            <person name="Hughes L."/>
            <person name="Hulme W."/>
            <person name="Husby E."/>
            <person name="Iliev I."/>
            <person name="Jaffe D."/>
            <person name="Jones C."/>
            <person name="Kamal M."/>
            <person name="Kamat A."/>
            <person name="Kamvysselis M."/>
            <person name="Karlsson E."/>
            <person name="Kells C."/>
            <person name="Kieu A."/>
            <person name="Kisner P."/>
            <person name="Kodira C."/>
            <person name="Kulbokas E."/>
            <person name="Labutti K."/>
            <person name="Lama D."/>
            <person name="Landers T."/>
            <person name="Leger J."/>
            <person name="Levine S."/>
            <person name="Lewis D."/>
            <person name="Lewis T."/>
            <person name="Lindblad-toh K."/>
            <person name="Liu X."/>
            <person name="Lokyitsang T."/>
            <person name="Lokyitsang Y."/>
            <person name="Lucien O."/>
            <person name="Lui A."/>
            <person name="Ma L.J."/>
            <person name="Mabbitt R."/>
            <person name="Macdonald J."/>
            <person name="Maclean C."/>
            <person name="Major J."/>
            <person name="Manning J."/>
            <person name="Marabella R."/>
            <person name="Maru K."/>
            <person name="Matthews C."/>
            <person name="Mauceli E."/>
            <person name="Mccarthy M."/>
            <person name="Mcdonough S."/>
            <person name="Mcghee T."/>
            <person name="Meldrim J."/>
            <person name="Meneus L."/>
            <person name="Mesirov J."/>
            <person name="Mihalev A."/>
            <person name="Mihova T."/>
            <person name="Mikkelsen T."/>
            <person name="Mlenga V."/>
            <person name="Moru K."/>
            <person name="Mozes J."/>
            <person name="Mulrain L."/>
            <person name="Munson G."/>
            <person name="Naylor J."/>
            <person name="Newes C."/>
            <person name="Nguyen C."/>
            <person name="Nguyen N."/>
            <person name="Nguyen T."/>
            <person name="Nicol R."/>
            <person name="Nielsen C."/>
            <person name="Nizzari M."/>
            <person name="Norbu C."/>
            <person name="Norbu N."/>
            <person name="O'donnell P."/>
            <person name="Okoawo O."/>
            <person name="O'leary S."/>
            <person name="Omotosho B."/>
            <person name="O'neill K."/>
            <person name="Osman S."/>
            <person name="Parker S."/>
            <person name="Perrin D."/>
            <person name="Phunkhang P."/>
            <person name="Piqani B."/>
            <person name="Purcell S."/>
            <person name="Rachupka T."/>
            <person name="Ramasamy U."/>
            <person name="Rameau R."/>
            <person name="Ray V."/>
            <person name="Raymond C."/>
            <person name="Retta R."/>
            <person name="Richardson S."/>
            <person name="Rise C."/>
            <person name="Rodriguez J."/>
            <person name="Rogers J."/>
            <person name="Rogov P."/>
            <person name="Rutman M."/>
            <person name="Schupbach R."/>
            <person name="Seaman C."/>
            <person name="Settipalli S."/>
            <person name="Sharpe T."/>
            <person name="Sheridan J."/>
            <person name="Sherpa N."/>
            <person name="Shi J."/>
            <person name="Smirnov S."/>
            <person name="Smith C."/>
            <person name="Sougnez C."/>
            <person name="Spencer B."/>
            <person name="Stalker J."/>
            <person name="Stange-thomann N."/>
            <person name="Stavropoulos S."/>
            <person name="Stetson K."/>
            <person name="Stone C."/>
            <person name="Stone S."/>
            <person name="Stubbs M."/>
            <person name="Talamas J."/>
            <person name="Tchuinga P."/>
            <person name="Tenzing P."/>
            <person name="Tesfaye S."/>
            <person name="Theodore J."/>
            <person name="Thoulutsang Y."/>
            <person name="Topham K."/>
            <person name="Towey S."/>
            <person name="Tsamla T."/>
            <person name="Tsomo N."/>
            <person name="Vallee D."/>
            <person name="Vassiliev H."/>
            <person name="Venkataraman V."/>
            <person name="Vinson J."/>
            <person name="Vo A."/>
            <person name="Wade C."/>
            <person name="Wang S."/>
            <person name="Wangchuk T."/>
            <person name="Wangdi T."/>
            <person name="Whittaker C."/>
            <person name="Wilkinson J."/>
            <person name="Wu Y."/>
            <person name="Wyman D."/>
            <person name="Yadav S."/>
            <person name="Yang S."/>
            <person name="Yang X."/>
            <person name="Yeager S."/>
            <person name="Yee E."/>
            <person name="Young G."/>
            <person name="Zainoun J."/>
            <person name="Zembeck L."/>
            <person name="Zimmer A."/>
            <person name="Zody M."/>
            <person name="Lander E."/>
        </authorList>
    </citation>
    <scope>NUCLEOTIDE SEQUENCE [LARGE SCALE GENOMIC DNA]</scope>
</reference>
<feature type="domain" description="RBD" evidence="4">
    <location>
        <begin position="1"/>
        <end position="66"/>
    </location>
</feature>
<proteinExistence type="predicted"/>
<reference evidence="5" key="3">
    <citation type="submission" date="2025-09" db="UniProtKB">
        <authorList>
            <consortium name="Ensembl"/>
        </authorList>
    </citation>
    <scope>IDENTIFICATION</scope>
</reference>
<keyword evidence="6" id="KW-1185">Reference proteome</keyword>
<dbReference type="GO" id="GO:0005634">
    <property type="term" value="C:nucleus"/>
    <property type="evidence" value="ECO:0007669"/>
    <property type="project" value="TreeGrafter"/>
</dbReference>
<dbReference type="PANTHER" id="PTHR45945:SF3">
    <property type="entry name" value="REGULATOR OF G-PROTEIN SIGNALING LOCO"/>
    <property type="match status" value="1"/>
</dbReference>
<dbReference type="InterPro" id="IPR003109">
    <property type="entry name" value="GoLoco_motif"/>
</dbReference>
<dbReference type="InterPro" id="IPR003116">
    <property type="entry name" value="RBD_dom"/>
</dbReference>
<reference evidence="5" key="2">
    <citation type="submission" date="2025-08" db="UniProtKB">
        <authorList>
            <consortium name="Ensembl"/>
        </authorList>
    </citation>
    <scope>IDENTIFICATION</scope>
</reference>
<dbReference type="SUPFAM" id="SSF54236">
    <property type="entry name" value="Ubiquitin-like"/>
    <property type="match status" value="1"/>
</dbReference>
<feature type="region of interest" description="Disordered" evidence="3">
    <location>
        <begin position="66"/>
        <end position="92"/>
    </location>
</feature>
<dbReference type="InterPro" id="IPR029071">
    <property type="entry name" value="Ubiquitin-like_domsf"/>
</dbReference>
<dbReference type="eggNOG" id="KOG3589">
    <property type="taxonomic scope" value="Eukaryota"/>
</dbReference>
<dbReference type="Ensembl" id="ENSCSAVT00000000929.1">
    <property type="protein sequence ID" value="ENSCSAVP00000000919.1"/>
    <property type="gene ID" value="ENSCSAVG00000000519.1"/>
</dbReference>
<dbReference type="AlphaFoldDB" id="H2Y6H1"/>
<dbReference type="GO" id="GO:0005886">
    <property type="term" value="C:plasma membrane"/>
    <property type="evidence" value="ECO:0007669"/>
    <property type="project" value="TreeGrafter"/>
</dbReference>
<dbReference type="STRING" id="51511.ENSCSAVP00000000919"/>
<dbReference type="GO" id="GO:0007165">
    <property type="term" value="P:signal transduction"/>
    <property type="evidence" value="ECO:0007669"/>
    <property type="project" value="InterPro"/>
</dbReference>
<dbReference type="InParanoid" id="H2Y6H1"/>
<feature type="region of interest" description="Disordered" evidence="3">
    <location>
        <begin position="139"/>
        <end position="159"/>
    </location>
</feature>
<sequence length="159" mass="17691">MPPVKRSVGVKARPTKPIDEVLRPVLHKYNLHLEDMSARNSANNETLNLKNPVSTLDGMRIVVDKKDGLGKGKTPKHYANSTQKSYKDSVPNKQETEELINLMSSLQSNSMDDQRGLISKAHLELPEFLRIKTNENNVNANNNVATSPDKLSPYAVTSL</sequence>
<dbReference type="GO" id="GO:0008277">
    <property type="term" value="P:regulation of G protein-coupled receptor signaling pathway"/>
    <property type="evidence" value="ECO:0007669"/>
    <property type="project" value="TreeGrafter"/>
</dbReference>
<dbReference type="PANTHER" id="PTHR45945">
    <property type="entry name" value="REGULATOR OF G-PROTEIN SIGNALING LOCO"/>
    <property type="match status" value="1"/>
</dbReference>
<evidence type="ECO:0000313" key="5">
    <source>
        <dbReference type="Ensembl" id="ENSCSAVP00000000919.1"/>
    </source>
</evidence>
<dbReference type="PROSITE" id="PS50877">
    <property type="entry name" value="GOLOCO"/>
    <property type="match status" value="1"/>
</dbReference>
<accession>H2Y6H1</accession>
<dbReference type="Gene3D" id="3.10.20.90">
    <property type="entry name" value="Phosphatidylinositol 3-kinase Catalytic Subunit, Chain A, domain 1"/>
    <property type="match status" value="1"/>
</dbReference>
<dbReference type="HOGENOM" id="CLU_1664642_0_0_1"/>
<protein>
    <recommendedName>
        <fullName evidence="4">RBD domain-containing protein</fullName>
    </recommendedName>
</protein>
<dbReference type="SMART" id="SM00455">
    <property type="entry name" value="RBD"/>
    <property type="match status" value="1"/>
</dbReference>
<keyword evidence="2" id="KW-0963">Cytoplasm</keyword>
<evidence type="ECO:0000259" key="4">
    <source>
        <dbReference type="PROSITE" id="PS50898"/>
    </source>
</evidence>
<name>H2Y6H1_CIOSA</name>
<dbReference type="GO" id="GO:0005096">
    <property type="term" value="F:GTPase activator activity"/>
    <property type="evidence" value="ECO:0007669"/>
    <property type="project" value="InterPro"/>
</dbReference>
<dbReference type="GO" id="GO:0005737">
    <property type="term" value="C:cytoplasm"/>
    <property type="evidence" value="ECO:0007669"/>
    <property type="project" value="UniProtKB-SubCell"/>
</dbReference>
<evidence type="ECO:0000256" key="3">
    <source>
        <dbReference type="SAM" id="MobiDB-lite"/>
    </source>
</evidence>
<organism evidence="5 6">
    <name type="scientific">Ciona savignyi</name>
    <name type="common">Pacific transparent sea squirt</name>
    <dbReference type="NCBI Taxonomy" id="51511"/>
    <lineage>
        <taxon>Eukaryota</taxon>
        <taxon>Metazoa</taxon>
        <taxon>Chordata</taxon>
        <taxon>Tunicata</taxon>
        <taxon>Ascidiacea</taxon>
        <taxon>Phlebobranchia</taxon>
        <taxon>Cionidae</taxon>
        <taxon>Ciona</taxon>
    </lineage>
</organism>